<feature type="transmembrane region" description="Helical" evidence="1">
    <location>
        <begin position="150"/>
        <end position="168"/>
    </location>
</feature>
<proteinExistence type="predicted"/>
<accession>A0A5C7AVU9</accession>
<reference evidence="2 3" key="1">
    <citation type="submission" date="2019-08" db="EMBL/GenBank/DDBJ databases">
        <title>Genome sequence of Gelidibacter salicanalis IC162T.</title>
        <authorList>
            <person name="Bowman J.P."/>
        </authorList>
    </citation>
    <scope>NUCLEOTIDE SEQUENCE [LARGE SCALE GENOMIC DNA]</scope>
    <source>
        <strain evidence="2 3">IC162</strain>
    </source>
</reference>
<dbReference type="Pfam" id="PF13858">
    <property type="entry name" value="DUF4199"/>
    <property type="match status" value="1"/>
</dbReference>
<name>A0A5C7AVU9_9FLAO</name>
<keyword evidence="1" id="KW-0472">Membrane</keyword>
<feature type="transmembrane region" description="Helical" evidence="1">
    <location>
        <begin position="12"/>
        <end position="32"/>
    </location>
</feature>
<comment type="caution">
    <text evidence="2">The sequence shown here is derived from an EMBL/GenBank/DDBJ whole genome shotgun (WGS) entry which is preliminary data.</text>
</comment>
<keyword evidence="1" id="KW-1133">Transmembrane helix</keyword>
<feature type="transmembrane region" description="Helical" evidence="1">
    <location>
        <begin position="38"/>
        <end position="57"/>
    </location>
</feature>
<dbReference type="RefSeq" id="WP_146889127.1">
    <property type="nucleotide sequence ID" value="NZ_VORX01000001.1"/>
</dbReference>
<evidence type="ECO:0000256" key="1">
    <source>
        <dbReference type="SAM" id="Phobius"/>
    </source>
</evidence>
<gene>
    <name evidence="2" type="ORF">ES711_01850</name>
</gene>
<evidence type="ECO:0000313" key="3">
    <source>
        <dbReference type="Proteomes" id="UP000321734"/>
    </source>
</evidence>
<feature type="transmembrane region" description="Helical" evidence="1">
    <location>
        <begin position="77"/>
        <end position="98"/>
    </location>
</feature>
<protein>
    <submittedName>
        <fullName evidence="2">DUF4199 domain-containing protein</fullName>
    </submittedName>
</protein>
<dbReference type="InterPro" id="IPR025250">
    <property type="entry name" value="DUF4199"/>
</dbReference>
<keyword evidence="1" id="KW-0812">Transmembrane</keyword>
<dbReference type="OrthoDB" id="660361at2"/>
<organism evidence="2 3">
    <name type="scientific">Gelidibacter salicanalis</name>
    <dbReference type="NCBI Taxonomy" id="291193"/>
    <lineage>
        <taxon>Bacteria</taxon>
        <taxon>Pseudomonadati</taxon>
        <taxon>Bacteroidota</taxon>
        <taxon>Flavobacteriia</taxon>
        <taxon>Flavobacteriales</taxon>
        <taxon>Flavobacteriaceae</taxon>
        <taxon>Gelidibacter</taxon>
    </lineage>
</organism>
<dbReference type="AlphaFoldDB" id="A0A5C7AVU9"/>
<sequence length="177" mass="19540">MESSIKSSALKHGLYLGILMILVTAILYAVNLDLMTKWWLNIILFAIILTFGIVSALKSRTLLNGLITFKEAFSSYFITVAIGVMLSTLFSILLFNVIDPEAAEVLKEKITQASIEMMQNFGAPETEINKAVAAMNEQDQFSALNQLKSIAWQLLVYAVIGLIVALIVKKKDPNAIN</sequence>
<dbReference type="Proteomes" id="UP000321734">
    <property type="component" value="Unassembled WGS sequence"/>
</dbReference>
<dbReference type="EMBL" id="VORX01000001">
    <property type="protein sequence ID" value="TXE10675.1"/>
    <property type="molecule type" value="Genomic_DNA"/>
</dbReference>
<evidence type="ECO:0000313" key="2">
    <source>
        <dbReference type="EMBL" id="TXE10675.1"/>
    </source>
</evidence>
<keyword evidence="3" id="KW-1185">Reference proteome</keyword>